<reference evidence="1" key="1">
    <citation type="submission" date="2021-06" db="EMBL/GenBank/DDBJ databases">
        <title>Comparative genomics, transcriptomics and evolutionary studies reveal genomic signatures of adaptation to plant cell wall in hemibiotrophic fungi.</title>
        <authorList>
            <consortium name="DOE Joint Genome Institute"/>
            <person name="Baroncelli R."/>
            <person name="Diaz J.F."/>
            <person name="Benocci T."/>
            <person name="Peng M."/>
            <person name="Battaglia E."/>
            <person name="Haridas S."/>
            <person name="Andreopoulos W."/>
            <person name="Labutti K."/>
            <person name="Pangilinan J."/>
            <person name="Floch G.L."/>
            <person name="Makela M.R."/>
            <person name="Henrissat B."/>
            <person name="Grigoriev I.V."/>
            <person name="Crouch J.A."/>
            <person name="De Vries R.P."/>
            <person name="Sukno S.A."/>
            <person name="Thon M.R."/>
        </authorList>
    </citation>
    <scope>NUCLEOTIDE SEQUENCE</scope>
    <source>
        <strain evidence="1">MAFF235873</strain>
    </source>
</reference>
<dbReference type="EMBL" id="MU842934">
    <property type="protein sequence ID" value="KAK2025589.1"/>
    <property type="molecule type" value="Genomic_DNA"/>
</dbReference>
<sequence length="56" mass="5907">MVTFKPNKGLGLLAAILSSWSILSGLVRQTNARQSFEANLPGAVSVLLASKPARLL</sequence>
<comment type="caution">
    <text evidence="1">The sequence shown here is derived from an EMBL/GenBank/DDBJ whole genome shotgun (WGS) entry which is preliminary data.</text>
</comment>
<evidence type="ECO:0000313" key="1">
    <source>
        <dbReference type="EMBL" id="KAK2025589.1"/>
    </source>
</evidence>
<keyword evidence="2" id="KW-1185">Reference proteome</keyword>
<evidence type="ECO:0000313" key="2">
    <source>
        <dbReference type="Proteomes" id="UP001232148"/>
    </source>
</evidence>
<protein>
    <submittedName>
        <fullName evidence="1">Uncharacterized protein</fullName>
    </submittedName>
</protein>
<proteinExistence type="predicted"/>
<accession>A0AAD9LYD4</accession>
<name>A0AAD9LYD4_9PEZI</name>
<dbReference type="AlphaFoldDB" id="A0AAD9LYD4"/>
<gene>
    <name evidence="1" type="ORF">LX32DRAFT_642607</name>
</gene>
<dbReference type="Proteomes" id="UP001232148">
    <property type="component" value="Unassembled WGS sequence"/>
</dbReference>
<organism evidence="1 2">
    <name type="scientific">Colletotrichum zoysiae</name>
    <dbReference type="NCBI Taxonomy" id="1216348"/>
    <lineage>
        <taxon>Eukaryota</taxon>
        <taxon>Fungi</taxon>
        <taxon>Dikarya</taxon>
        <taxon>Ascomycota</taxon>
        <taxon>Pezizomycotina</taxon>
        <taxon>Sordariomycetes</taxon>
        <taxon>Hypocreomycetidae</taxon>
        <taxon>Glomerellales</taxon>
        <taxon>Glomerellaceae</taxon>
        <taxon>Colletotrichum</taxon>
        <taxon>Colletotrichum graminicola species complex</taxon>
    </lineage>
</organism>